<comment type="caution">
    <text evidence="3">The sequence shown here is derived from an EMBL/GenBank/DDBJ whole genome shotgun (WGS) entry which is preliminary data.</text>
</comment>
<dbReference type="EMBL" id="NTFS01000002">
    <property type="protein sequence ID" value="PAX60704.1"/>
    <property type="molecule type" value="Genomic_DNA"/>
</dbReference>
<evidence type="ECO:0000313" key="4">
    <source>
        <dbReference type="Proteomes" id="UP000218238"/>
    </source>
</evidence>
<dbReference type="InterPro" id="IPR035093">
    <property type="entry name" value="RelE/ParE_toxin_dom_sf"/>
</dbReference>
<evidence type="ECO:0000313" key="3">
    <source>
        <dbReference type="EMBL" id="PAX60704.1"/>
    </source>
</evidence>
<keyword evidence="4" id="KW-1185">Reference proteome</keyword>
<organism evidence="3 4">
    <name type="scientific">Brunnivagina elsteri CCALA 953</name>
    <dbReference type="NCBI Taxonomy" id="987040"/>
    <lineage>
        <taxon>Bacteria</taxon>
        <taxon>Bacillati</taxon>
        <taxon>Cyanobacteriota</taxon>
        <taxon>Cyanophyceae</taxon>
        <taxon>Nostocales</taxon>
        <taxon>Calotrichaceae</taxon>
        <taxon>Brunnivagina</taxon>
    </lineage>
</organism>
<keyword evidence="2" id="KW-1277">Toxin-antitoxin system</keyword>
<dbReference type="PANTHER" id="PTHR35601:SF1">
    <property type="entry name" value="TOXIN RELE"/>
    <property type="match status" value="1"/>
</dbReference>
<evidence type="ECO:0000256" key="2">
    <source>
        <dbReference type="ARBA" id="ARBA00022649"/>
    </source>
</evidence>
<protein>
    <submittedName>
        <fullName evidence="3">Type II toxin-antitoxin system mRNA interferase toxin, RelE/StbE family</fullName>
    </submittedName>
</protein>
<dbReference type="PANTHER" id="PTHR35601">
    <property type="entry name" value="TOXIN RELE"/>
    <property type="match status" value="1"/>
</dbReference>
<dbReference type="OrthoDB" id="9805098at2"/>
<accession>A0A2A2TQR5</accession>
<dbReference type="InterPro" id="IPR007712">
    <property type="entry name" value="RelE/ParE_toxin"/>
</dbReference>
<dbReference type="Proteomes" id="UP000218238">
    <property type="component" value="Unassembled WGS sequence"/>
</dbReference>
<evidence type="ECO:0000256" key="1">
    <source>
        <dbReference type="ARBA" id="ARBA00006226"/>
    </source>
</evidence>
<gene>
    <name evidence="3" type="ORF">CK510_00390</name>
</gene>
<reference evidence="3 4" key="1">
    <citation type="submission" date="2017-08" db="EMBL/GenBank/DDBJ databases">
        <title>Draft genome sequence of filamentous cyanobacterium Calothrix elsteri CCALA 953.</title>
        <authorList>
            <person name="Gagunashvili A.N."/>
            <person name="Elster J."/>
            <person name="Andresson O.S."/>
        </authorList>
    </citation>
    <scope>NUCLEOTIDE SEQUENCE [LARGE SCALE GENOMIC DNA]</scope>
    <source>
        <strain evidence="3 4">CCALA 953</strain>
    </source>
</reference>
<name>A0A2A2TQR5_9CYAN</name>
<dbReference type="SUPFAM" id="SSF143011">
    <property type="entry name" value="RelE-like"/>
    <property type="match status" value="1"/>
</dbReference>
<dbReference type="Gene3D" id="3.30.2310.20">
    <property type="entry name" value="RelE-like"/>
    <property type="match status" value="1"/>
</dbReference>
<proteinExistence type="inferred from homology"/>
<dbReference type="Pfam" id="PF05016">
    <property type="entry name" value="ParE_toxin"/>
    <property type="match status" value="1"/>
</dbReference>
<sequence length="86" mass="9977">MSYEVEITPAARRQIKKLPNDIQKQVVEQLEELAFEPRPDGVKKLAGSDDLYRVRLGKYRIIYEIQDGLLLITVVKVKNRSDVYKS</sequence>
<dbReference type="AlphaFoldDB" id="A0A2A2TQR5"/>
<dbReference type="RefSeq" id="WP_095719784.1">
    <property type="nucleotide sequence ID" value="NZ_NTFS01000002.1"/>
</dbReference>
<comment type="similarity">
    <text evidence="1">Belongs to the RelE toxin family.</text>
</comment>